<dbReference type="Gene3D" id="3.40.50.300">
    <property type="entry name" value="P-loop containing nucleotide triphosphate hydrolases"/>
    <property type="match status" value="1"/>
</dbReference>
<sequence length="513" mass="56179">MWTKPLRPLTRETSMGFEVVDFALMFLRVTLYPWQVWFLIHALEIHDDGTYRFKRVIGLVARQNGKTKLITVLAAWWLFVDSDRFPEDVHPRDFKVLGTAQNLDIARDAWAAVGRFCDPLDDESIPALSGSTEKISGSHGFEALILKNKTVYEIRAANRGAGRGKSAARVIMDELREQRTWDAWAAISQTTKAVFNSQLIGISNAGDSGSVVLLHQRKAALAFIEAWESMVESGVQDIEDFANGHDTSLGIFEWSAPDACAPDDVQGILQANPSIGHGVITLDSIRADREGMPDREYRTEVLCQWVTAAVATYLDNGGWIDCADAPDEINEGSTLAEGSQLVLGIDTSGNRAMSFLSVAGYRDDGLIHGEVIAQRAGMLWVPAVVAKICEKFGITHIAIQARGCPAAEFVEPLRELGFTIVEISGMALGSSAGRIRDRVRDRTIRHRSQGLLDIAVSGGVTKRLGEVQVWDRTASVVDIAPLVALSNALYGLETLPSADSTASYYEDNDLMVL</sequence>
<dbReference type="PANTHER" id="PTHR41287">
    <property type="match status" value="1"/>
</dbReference>
<dbReference type="PANTHER" id="PTHR41287:SF1">
    <property type="entry name" value="PROTEIN YMFN"/>
    <property type="match status" value="1"/>
</dbReference>
<dbReference type="InterPro" id="IPR027417">
    <property type="entry name" value="P-loop_NTPase"/>
</dbReference>
<dbReference type="InterPro" id="IPR005021">
    <property type="entry name" value="Terminase_largesu-like"/>
</dbReference>
<evidence type="ECO:0000313" key="1">
    <source>
        <dbReference type="EMBL" id="RJT88157.1"/>
    </source>
</evidence>
<dbReference type="AlphaFoldDB" id="A0A3A5MDF6"/>
<organism evidence="1 2">
    <name type="scientific">Cryobacterium melibiosiphilum</name>
    <dbReference type="NCBI Taxonomy" id="995039"/>
    <lineage>
        <taxon>Bacteria</taxon>
        <taxon>Bacillati</taxon>
        <taxon>Actinomycetota</taxon>
        <taxon>Actinomycetes</taxon>
        <taxon>Micrococcales</taxon>
        <taxon>Microbacteriaceae</taxon>
        <taxon>Cryobacterium</taxon>
    </lineage>
</organism>
<dbReference type="EMBL" id="QZVS01000085">
    <property type="protein sequence ID" value="RJT88157.1"/>
    <property type="molecule type" value="Genomic_DNA"/>
</dbReference>
<gene>
    <name evidence="1" type="ORF">D6T64_12070</name>
</gene>
<protein>
    <submittedName>
        <fullName evidence="1">Terminase</fullName>
    </submittedName>
</protein>
<name>A0A3A5MDF6_9MICO</name>
<keyword evidence="2" id="KW-1185">Reference proteome</keyword>
<evidence type="ECO:0000313" key="2">
    <source>
        <dbReference type="Proteomes" id="UP000272015"/>
    </source>
</evidence>
<proteinExistence type="predicted"/>
<comment type="caution">
    <text evidence="1">The sequence shown here is derived from an EMBL/GenBank/DDBJ whole genome shotgun (WGS) entry which is preliminary data.</text>
</comment>
<dbReference type="OrthoDB" id="3188010at2"/>
<accession>A0A3A5MDF6</accession>
<reference evidence="1 2" key="1">
    <citation type="submission" date="2018-09" db="EMBL/GenBank/DDBJ databases">
        <title>Novel species of Cryobacterium.</title>
        <authorList>
            <person name="Liu Q."/>
            <person name="Xin Y.-H."/>
        </authorList>
    </citation>
    <scope>NUCLEOTIDE SEQUENCE [LARGE SCALE GENOMIC DNA]</scope>
    <source>
        <strain evidence="1 2">Hh39</strain>
    </source>
</reference>
<dbReference type="Proteomes" id="UP000272015">
    <property type="component" value="Unassembled WGS sequence"/>
</dbReference>